<proteinExistence type="inferred from homology"/>
<comment type="similarity">
    <text evidence="1">Belongs to the 'phage' integrase family.</text>
</comment>
<feature type="compositionally biased region" description="Basic and acidic residues" evidence="5">
    <location>
        <begin position="104"/>
        <end position="116"/>
    </location>
</feature>
<feature type="domain" description="Tyr recombinase" evidence="6">
    <location>
        <begin position="236"/>
        <end position="413"/>
    </location>
</feature>
<sequence length="442" mass="50025">MTAHASLPNLRTAQQKRGTERGTALGPSERKGGTRVAKAFLLTALFVKQVREPGVYRDGQGLVLRVFESGAKRWVLRVTARGRRRDVGLGSASEVSLAEARERAAERRKDVREGRDPVAAQRAARTSIPTFRDAAEQEHQRRCKGWRDGKHRDQWINTLRQHAFRKIGDRLVSDVTMADVLDVLTPIWLAKAETARRVRQRLRVVLERARVAGHRDGINPVDAIGAALQKQPRRSRHHAAVPYADMPALMRRLHASNGDGLVRLALEFTILTAMRTGEVLGARWEEIDLPTATWTIPAERMKVEVEHRVPLSDRCVEMLRLARALAPKSELVFPSRKRRGEPLSDMAMLMHLRRLGRSETVHGFRSSFRDWAAEETNFQPQVCEAALAHQVENRVEGAYRRGDLFAKRRELMKAWERFITGGPNRLDQRRTSQITGLHGAPA</sequence>
<evidence type="ECO:0000256" key="4">
    <source>
        <dbReference type="ARBA" id="ARBA00023172"/>
    </source>
</evidence>
<dbReference type="InterPro" id="IPR010998">
    <property type="entry name" value="Integrase_recombinase_N"/>
</dbReference>
<organism evidence="7 8">
    <name type="scientific">Hyphomicrobium album</name>
    <dbReference type="NCBI Taxonomy" id="2665159"/>
    <lineage>
        <taxon>Bacteria</taxon>
        <taxon>Pseudomonadati</taxon>
        <taxon>Pseudomonadota</taxon>
        <taxon>Alphaproteobacteria</taxon>
        <taxon>Hyphomicrobiales</taxon>
        <taxon>Hyphomicrobiaceae</taxon>
        <taxon>Hyphomicrobium</taxon>
    </lineage>
</organism>
<keyword evidence="4" id="KW-0233">DNA recombination</keyword>
<dbReference type="InterPro" id="IPR013762">
    <property type="entry name" value="Integrase-like_cat_sf"/>
</dbReference>
<dbReference type="Gene3D" id="1.10.150.130">
    <property type="match status" value="1"/>
</dbReference>
<keyword evidence="8" id="KW-1185">Reference proteome</keyword>
<evidence type="ECO:0000256" key="3">
    <source>
        <dbReference type="ARBA" id="ARBA00023125"/>
    </source>
</evidence>
<dbReference type="InterPro" id="IPR050808">
    <property type="entry name" value="Phage_Integrase"/>
</dbReference>
<name>A0A6I3KG17_9HYPH</name>
<dbReference type="Pfam" id="PF00589">
    <property type="entry name" value="Phage_integrase"/>
    <property type="match status" value="1"/>
</dbReference>
<dbReference type="Gene3D" id="1.10.443.10">
    <property type="entry name" value="Intergrase catalytic core"/>
    <property type="match status" value="1"/>
</dbReference>
<dbReference type="GO" id="GO:0003677">
    <property type="term" value="F:DNA binding"/>
    <property type="evidence" value="ECO:0007669"/>
    <property type="project" value="UniProtKB-KW"/>
</dbReference>
<dbReference type="InterPro" id="IPR002104">
    <property type="entry name" value="Integrase_catalytic"/>
</dbReference>
<keyword evidence="3" id="KW-0238">DNA-binding</keyword>
<dbReference type="Pfam" id="PF13356">
    <property type="entry name" value="Arm-DNA-bind_3"/>
    <property type="match status" value="1"/>
</dbReference>
<feature type="region of interest" description="Disordered" evidence="5">
    <location>
        <begin position="104"/>
        <end position="127"/>
    </location>
</feature>
<evidence type="ECO:0000259" key="6">
    <source>
        <dbReference type="PROSITE" id="PS51898"/>
    </source>
</evidence>
<evidence type="ECO:0000256" key="1">
    <source>
        <dbReference type="ARBA" id="ARBA00008857"/>
    </source>
</evidence>
<dbReference type="PROSITE" id="PS51898">
    <property type="entry name" value="TYR_RECOMBINASE"/>
    <property type="match status" value="1"/>
</dbReference>
<feature type="region of interest" description="Disordered" evidence="5">
    <location>
        <begin position="1"/>
        <end position="31"/>
    </location>
</feature>
<dbReference type="InterPro" id="IPR053876">
    <property type="entry name" value="Phage_int_M"/>
</dbReference>
<dbReference type="Gene3D" id="3.30.160.390">
    <property type="entry name" value="Integrase, DNA-binding domain"/>
    <property type="match status" value="1"/>
</dbReference>
<reference evidence="7 8" key="1">
    <citation type="submission" date="2019-11" db="EMBL/GenBank/DDBJ databases">
        <title>Identification of a novel strain.</title>
        <authorList>
            <person name="Xu Q."/>
            <person name="Wang G."/>
        </authorList>
    </citation>
    <scope>NUCLEOTIDE SEQUENCE [LARGE SCALE GENOMIC DNA]</scope>
    <source>
        <strain evidence="8">xq</strain>
    </source>
</reference>
<dbReference type="GO" id="GO:0015074">
    <property type="term" value="P:DNA integration"/>
    <property type="evidence" value="ECO:0007669"/>
    <property type="project" value="UniProtKB-KW"/>
</dbReference>
<dbReference type="EMBL" id="WMBQ01000001">
    <property type="protein sequence ID" value="MTD93106.1"/>
    <property type="molecule type" value="Genomic_DNA"/>
</dbReference>
<dbReference type="Proteomes" id="UP000440694">
    <property type="component" value="Unassembled WGS sequence"/>
</dbReference>
<dbReference type="InterPro" id="IPR011010">
    <property type="entry name" value="DNA_brk_join_enz"/>
</dbReference>
<dbReference type="CDD" id="cd00801">
    <property type="entry name" value="INT_P4_C"/>
    <property type="match status" value="1"/>
</dbReference>
<gene>
    <name evidence="7" type="ORF">GIW81_02020</name>
</gene>
<dbReference type="GO" id="GO:0006310">
    <property type="term" value="P:DNA recombination"/>
    <property type="evidence" value="ECO:0007669"/>
    <property type="project" value="UniProtKB-KW"/>
</dbReference>
<dbReference type="InterPro" id="IPR025166">
    <property type="entry name" value="Integrase_DNA_bind_dom"/>
</dbReference>
<dbReference type="PANTHER" id="PTHR30629:SF2">
    <property type="entry name" value="PROPHAGE INTEGRASE INTS-RELATED"/>
    <property type="match status" value="1"/>
</dbReference>
<dbReference type="Pfam" id="PF22022">
    <property type="entry name" value="Phage_int_M"/>
    <property type="match status" value="1"/>
</dbReference>
<evidence type="ECO:0000256" key="2">
    <source>
        <dbReference type="ARBA" id="ARBA00022908"/>
    </source>
</evidence>
<dbReference type="InterPro" id="IPR038488">
    <property type="entry name" value="Integrase_DNA-bd_sf"/>
</dbReference>
<dbReference type="AlphaFoldDB" id="A0A6I3KG17"/>
<keyword evidence="2" id="KW-0229">DNA integration</keyword>
<evidence type="ECO:0000313" key="8">
    <source>
        <dbReference type="Proteomes" id="UP000440694"/>
    </source>
</evidence>
<evidence type="ECO:0000256" key="5">
    <source>
        <dbReference type="SAM" id="MobiDB-lite"/>
    </source>
</evidence>
<dbReference type="PANTHER" id="PTHR30629">
    <property type="entry name" value="PROPHAGE INTEGRASE"/>
    <property type="match status" value="1"/>
</dbReference>
<protein>
    <submittedName>
        <fullName evidence="7">DUF4102 domain-containing protein</fullName>
    </submittedName>
</protein>
<evidence type="ECO:0000313" key="7">
    <source>
        <dbReference type="EMBL" id="MTD93106.1"/>
    </source>
</evidence>
<comment type="caution">
    <text evidence="7">The sequence shown here is derived from an EMBL/GenBank/DDBJ whole genome shotgun (WGS) entry which is preliminary data.</text>
</comment>
<dbReference type="SUPFAM" id="SSF56349">
    <property type="entry name" value="DNA breaking-rejoining enzymes"/>
    <property type="match status" value="1"/>
</dbReference>
<accession>A0A6I3KG17</accession>